<sequence>MSTANLTSTHHLDKTYSAMIHALQFTLCIQTAALCSCTQK</sequence>
<proteinExistence type="predicted"/>
<dbReference type="Proteomes" id="UP000217277">
    <property type="component" value="Chromosome II"/>
</dbReference>
<gene>
    <name evidence="1" type="ORF">PAGA_b0132</name>
</gene>
<dbReference type="EMBL" id="CP011012">
    <property type="protein sequence ID" value="ATC84099.1"/>
    <property type="molecule type" value="Genomic_DNA"/>
</dbReference>
<accession>A0ACA8E1I8</accession>
<organism evidence="1 2">
    <name type="scientific">Pseudoalteromonas agarivorans DSM 14585</name>
    <dbReference type="NCBI Taxonomy" id="1312369"/>
    <lineage>
        <taxon>Bacteria</taxon>
        <taxon>Pseudomonadati</taxon>
        <taxon>Pseudomonadota</taxon>
        <taxon>Gammaproteobacteria</taxon>
        <taxon>Alteromonadales</taxon>
        <taxon>Pseudoalteromonadaceae</taxon>
        <taxon>Pseudoalteromonas</taxon>
    </lineage>
</organism>
<keyword evidence="2" id="KW-1185">Reference proteome</keyword>
<protein>
    <submittedName>
        <fullName evidence="1">Uncharacterized protein</fullName>
    </submittedName>
</protein>
<name>A0ACA8E1I8_9GAMM</name>
<reference evidence="1" key="1">
    <citation type="submission" date="2015-03" db="EMBL/GenBank/DDBJ databases">
        <authorList>
            <person name="Xie B.-B."/>
            <person name="Rong J.-C."/>
            <person name="Qin Q.-L."/>
            <person name="Zhang Y.-Z."/>
        </authorList>
    </citation>
    <scope>NUCLEOTIDE SEQUENCE</scope>
    <source>
        <strain evidence="1">DSM 14585</strain>
    </source>
</reference>
<evidence type="ECO:0000313" key="1">
    <source>
        <dbReference type="EMBL" id="ATC84099.1"/>
    </source>
</evidence>
<evidence type="ECO:0000313" key="2">
    <source>
        <dbReference type="Proteomes" id="UP000217277"/>
    </source>
</evidence>